<dbReference type="AlphaFoldDB" id="X0SX47"/>
<name>X0SX47_9ZZZZ</name>
<dbReference type="PANTHER" id="PTHR43350:SF19">
    <property type="entry name" value="D-GULOSIDE 3-DEHYDROGENASE"/>
    <property type="match status" value="1"/>
</dbReference>
<dbReference type="InterPro" id="IPR013154">
    <property type="entry name" value="ADH-like_N"/>
</dbReference>
<proteinExistence type="inferred from homology"/>
<evidence type="ECO:0000313" key="7">
    <source>
        <dbReference type="EMBL" id="GAF85549.1"/>
    </source>
</evidence>
<dbReference type="Gene3D" id="3.90.180.10">
    <property type="entry name" value="Medium-chain alcohol dehydrogenases, catalytic domain"/>
    <property type="match status" value="1"/>
</dbReference>
<keyword evidence="4" id="KW-0862">Zinc</keyword>
<evidence type="ECO:0000256" key="5">
    <source>
        <dbReference type="ARBA" id="ARBA00023002"/>
    </source>
</evidence>
<comment type="similarity">
    <text evidence="2">Belongs to the zinc-containing alcohol dehydrogenase family.</text>
</comment>
<dbReference type="PANTHER" id="PTHR43350">
    <property type="entry name" value="NAD-DEPENDENT ALCOHOL DEHYDROGENASE"/>
    <property type="match status" value="1"/>
</dbReference>
<keyword evidence="3" id="KW-0479">Metal-binding</keyword>
<dbReference type="Pfam" id="PF08240">
    <property type="entry name" value="ADH_N"/>
    <property type="match status" value="1"/>
</dbReference>
<evidence type="ECO:0000256" key="4">
    <source>
        <dbReference type="ARBA" id="ARBA00022833"/>
    </source>
</evidence>
<reference evidence="7" key="1">
    <citation type="journal article" date="2014" name="Front. Microbiol.">
        <title>High frequency of phylogenetically diverse reductive dehalogenase-homologous genes in deep subseafloor sedimentary metagenomes.</title>
        <authorList>
            <person name="Kawai M."/>
            <person name="Futagami T."/>
            <person name="Toyoda A."/>
            <person name="Takaki Y."/>
            <person name="Nishi S."/>
            <person name="Hori S."/>
            <person name="Arai W."/>
            <person name="Tsubouchi T."/>
            <person name="Morono Y."/>
            <person name="Uchiyama I."/>
            <person name="Ito T."/>
            <person name="Fujiyama A."/>
            <person name="Inagaki F."/>
            <person name="Takami H."/>
        </authorList>
    </citation>
    <scope>NUCLEOTIDE SEQUENCE</scope>
    <source>
        <strain evidence="7">Expedition CK06-06</strain>
    </source>
</reference>
<dbReference type="SUPFAM" id="SSF50129">
    <property type="entry name" value="GroES-like"/>
    <property type="match status" value="1"/>
</dbReference>
<dbReference type="EMBL" id="BARS01003726">
    <property type="protein sequence ID" value="GAF85549.1"/>
    <property type="molecule type" value="Genomic_DNA"/>
</dbReference>
<keyword evidence="5" id="KW-0560">Oxidoreductase</keyword>
<organism evidence="7">
    <name type="scientific">marine sediment metagenome</name>
    <dbReference type="NCBI Taxonomy" id="412755"/>
    <lineage>
        <taxon>unclassified sequences</taxon>
        <taxon>metagenomes</taxon>
        <taxon>ecological metagenomes</taxon>
    </lineage>
</organism>
<feature type="domain" description="Alcohol dehydrogenase-like N-terminal" evidence="6">
    <location>
        <begin position="83"/>
        <end position="142"/>
    </location>
</feature>
<accession>X0SX47</accession>
<comment type="caution">
    <text evidence="7">The sequence shown here is derived from an EMBL/GenBank/DDBJ whole genome shotgun (WGS) entry which is preliminary data.</text>
</comment>
<dbReference type="GO" id="GO:0016491">
    <property type="term" value="F:oxidoreductase activity"/>
    <property type="evidence" value="ECO:0007669"/>
    <property type="project" value="UniProtKB-KW"/>
</dbReference>
<evidence type="ECO:0000259" key="6">
    <source>
        <dbReference type="Pfam" id="PF08240"/>
    </source>
</evidence>
<dbReference type="GO" id="GO:0046872">
    <property type="term" value="F:metal ion binding"/>
    <property type="evidence" value="ECO:0007669"/>
    <property type="project" value="UniProtKB-KW"/>
</dbReference>
<evidence type="ECO:0000256" key="2">
    <source>
        <dbReference type="ARBA" id="ARBA00008072"/>
    </source>
</evidence>
<feature type="non-terminal residue" evidence="7">
    <location>
        <position position="167"/>
    </location>
</feature>
<protein>
    <recommendedName>
        <fullName evidence="6">Alcohol dehydrogenase-like N-terminal domain-containing protein</fullName>
    </recommendedName>
</protein>
<evidence type="ECO:0000256" key="1">
    <source>
        <dbReference type="ARBA" id="ARBA00001947"/>
    </source>
</evidence>
<gene>
    <name evidence="7" type="ORF">S01H1_07224</name>
</gene>
<comment type="cofactor">
    <cofactor evidence="1">
        <name>Zn(2+)</name>
        <dbReference type="ChEBI" id="CHEBI:29105"/>
    </cofactor>
</comment>
<evidence type="ECO:0000256" key="3">
    <source>
        <dbReference type="ARBA" id="ARBA00022723"/>
    </source>
</evidence>
<sequence length="167" mass="17744">MKQVIQNYKTGELSLKEVPQPLCKPGGLLVRNVRSVISAGTERGIIELGKKSLLGKAKARPDLARRALAKARREGFLKTFKEAMGRLDEPTALGYSSAGVVEEIGDGVQGFNIGDKVACIGAGFASHAEIVWVPQNLCALIPQEVSFDAAAFGMLGIIALHGVRCAK</sequence>
<dbReference type="InterPro" id="IPR011032">
    <property type="entry name" value="GroES-like_sf"/>
</dbReference>